<dbReference type="GeneID" id="34593833"/>
<gene>
    <name evidence="2" type="ORF">AYO20_10444</name>
</gene>
<keyword evidence="3" id="KW-1185">Reference proteome</keyword>
<reference evidence="2 3" key="1">
    <citation type="submission" date="2016-03" db="EMBL/GenBank/DDBJ databases">
        <title>The draft genome sequence of Fonsecaea nubica causative agent of cutaneous subcutaneous infection in human host.</title>
        <authorList>
            <person name="Costa F."/>
            <person name="Sybren D.H."/>
            <person name="Raittz R.T."/>
            <person name="Weiss V.A."/>
            <person name="Leao A.C."/>
            <person name="Gomes R."/>
            <person name="De Souza E.M."/>
            <person name="Pedrosa F.O."/>
            <person name="Steffens M.B."/>
            <person name="Bombassaro A."/>
            <person name="Tadra-Sfeir M.Z."/>
            <person name="Moreno L.F."/>
            <person name="Najafzadeh M.J."/>
            <person name="Felipe M.S."/>
            <person name="Teixeira M."/>
            <person name="Sun J."/>
            <person name="Xi L."/>
            <person name="Castro M.A."/>
            <person name="Vicente V.A."/>
        </authorList>
    </citation>
    <scope>NUCLEOTIDE SEQUENCE [LARGE SCALE GENOMIC DNA]</scope>
    <source>
        <strain evidence="2 3">CBS 269.64</strain>
    </source>
</reference>
<feature type="compositionally biased region" description="Basic and acidic residues" evidence="1">
    <location>
        <begin position="173"/>
        <end position="201"/>
    </location>
</feature>
<dbReference type="EMBL" id="LVCJ01000111">
    <property type="protein sequence ID" value="OAL25603.1"/>
    <property type="molecule type" value="Genomic_DNA"/>
</dbReference>
<dbReference type="AlphaFoldDB" id="A0A178C9E7"/>
<evidence type="ECO:0000313" key="3">
    <source>
        <dbReference type="Proteomes" id="UP000185904"/>
    </source>
</evidence>
<comment type="caution">
    <text evidence="2">The sequence shown here is derived from an EMBL/GenBank/DDBJ whole genome shotgun (WGS) entry which is preliminary data.</text>
</comment>
<feature type="region of interest" description="Disordered" evidence="1">
    <location>
        <begin position="71"/>
        <end position="99"/>
    </location>
</feature>
<protein>
    <submittedName>
        <fullName evidence="2">Uncharacterized protein</fullName>
    </submittedName>
</protein>
<name>A0A178C9E7_9EURO</name>
<proteinExistence type="predicted"/>
<accession>A0A178C9E7</accession>
<sequence length="248" mass="28518">MGKTMAEDEPPALKYHHQRRKSFSALAVHCEADFLASVRHACVLKFWHFDGICTTRFHLHAVLFGLDDKTMRPRPRSSEDEDSADNRKDDEENGQLRLQLLRPEGAYAGSRTEEPVRVDKPGFVVVDVLMIALELSPVVVSLKDRDRTICPDVGAWFWAKFTRNGHRNRGKGARIEQLRSDSDLSEGRNLRRRSDTRRKQTEQSAGVLETMEKKEEKWLNGNQAEEQLIDLGRRRAPTSRWVADLVDR</sequence>
<dbReference type="Proteomes" id="UP000185904">
    <property type="component" value="Unassembled WGS sequence"/>
</dbReference>
<evidence type="ECO:0000313" key="2">
    <source>
        <dbReference type="EMBL" id="OAL25603.1"/>
    </source>
</evidence>
<feature type="region of interest" description="Disordered" evidence="1">
    <location>
        <begin position="167"/>
        <end position="212"/>
    </location>
</feature>
<evidence type="ECO:0000256" key="1">
    <source>
        <dbReference type="SAM" id="MobiDB-lite"/>
    </source>
</evidence>
<dbReference type="RefSeq" id="XP_022495353.1">
    <property type="nucleotide sequence ID" value="XM_022648702.1"/>
</dbReference>
<organism evidence="2 3">
    <name type="scientific">Fonsecaea nubica</name>
    <dbReference type="NCBI Taxonomy" id="856822"/>
    <lineage>
        <taxon>Eukaryota</taxon>
        <taxon>Fungi</taxon>
        <taxon>Dikarya</taxon>
        <taxon>Ascomycota</taxon>
        <taxon>Pezizomycotina</taxon>
        <taxon>Eurotiomycetes</taxon>
        <taxon>Chaetothyriomycetidae</taxon>
        <taxon>Chaetothyriales</taxon>
        <taxon>Herpotrichiellaceae</taxon>
        <taxon>Fonsecaea</taxon>
    </lineage>
</organism>